<dbReference type="STRING" id="166423.A0A0N0BCV9"/>
<evidence type="ECO:0000256" key="2">
    <source>
        <dbReference type="ARBA" id="ARBA00023015"/>
    </source>
</evidence>
<evidence type="ECO:0000313" key="8">
    <source>
        <dbReference type="EMBL" id="KOX69568.1"/>
    </source>
</evidence>
<dbReference type="GO" id="GO:0000978">
    <property type="term" value="F:RNA polymerase II cis-regulatory region sequence-specific DNA binding"/>
    <property type="evidence" value="ECO:0007669"/>
    <property type="project" value="InterPro"/>
</dbReference>
<dbReference type="InterPro" id="IPR036960">
    <property type="entry name" value="T-box_sf"/>
</dbReference>
<organism evidence="8 9">
    <name type="scientific">Melipona quadrifasciata</name>
    <dbReference type="NCBI Taxonomy" id="166423"/>
    <lineage>
        <taxon>Eukaryota</taxon>
        <taxon>Metazoa</taxon>
        <taxon>Ecdysozoa</taxon>
        <taxon>Arthropoda</taxon>
        <taxon>Hexapoda</taxon>
        <taxon>Insecta</taxon>
        <taxon>Pterygota</taxon>
        <taxon>Neoptera</taxon>
        <taxon>Endopterygota</taxon>
        <taxon>Hymenoptera</taxon>
        <taxon>Apocrita</taxon>
        <taxon>Aculeata</taxon>
        <taxon>Apoidea</taxon>
        <taxon>Anthophila</taxon>
        <taxon>Apidae</taxon>
        <taxon>Melipona</taxon>
    </lineage>
</organism>
<dbReference type="Proteomes" id="UP000053105">
    <property type="component" value="Unassembled WGS sequence"/>
</dbReference>
<dbReference type="GO" id="GO:0005634">
    <property type="term" value="C:nucleus"/>
    <property type="evidence" value="ECO:0007669"/>
    <property type="project" value="UniProtKB-SubCell"/>
</dbReference>
<dbReference type="PROSITE" id="PS01264">
    <property type="entry name" value="TBOX_2"/>
    <property type="match status" value="1"/>
</dbReference>
<keyword evidence="2" id="KW-0805">Transcription regulation</keyword>
<keyword evidence="9" id="KW-1185">Reference proteome</keyword>
<sequence>MCLLIGGSRQMFPQMKFRVSGLDAKAKYILLLDIVAADDYRYKFHNRNFIDIYNYQNDQFIILVGNFADVGKRGTMRLQKGEFKWMVAGKADPEMPKRMYIHPDSPSSGEQWMQKVVSFHKLKLTNNISDKHGFYLVTLDNNFFLLDEIPRYMINFIDRSSSSCLHKALKKLQEAVLSLNDNWIGFIGLGFGFLFGGREPGATLSNAQGLERVGREGWSFVANLKFTQTAELPGLQGFFASNEWQNLPIYSVSDLYPFSHLFKTKHQKTVVSGRGKLISFPWQASNSVVNSEFLLWDDRVLGRIEVK</sequence>
<dbReference type="Pfam" id="PF00907">
    <property type="entry name" value="T-box"/>
    <property type="match status" value="2"/>
</dbReference>
<dbReference type="PROSITE" id="PS50252">
    <property type="entry name" value="TBOX_3"/>
    <property type="match status" value="1"/>
</dbReference>
<name>A0A0N0BCV9_9HYME</name>
<proteinExistence type="predicted"/>
<dbReference type="GO" id="GO:0000785">
    <property type="term" value="C:chromatin"/>
    <property type="evidence" value="ECO:0007669"/>
    <property type="project" value="TreeGrafter"/>
</dbReference>
<dbReference type="EMBL" id="KQ435885">
    <property type="protein sequence ID" value="KOX69568.1"/>
    <property type="molecule type" value="Genomic_DNA"/>
</dbReference>
<dbReference type="InterPro" id="IPR046360">
    <property type="entry name" value="T-box_DNA-bd"/>
</dbReference>
<dbReference type="OrthoDB" id="7442607at2759"/>
<comment type="caution">
    <text evidence="6">Lacks conserved residue(s) required for the propagation of feature annotation.</text>
</comment>
<dbReference type="PANTHER" id="PTHR11267:SF181">
    <property type="entry name" value="OPTOMOTOR-BLIND PROTEIN"/>
    <property type="match status" value="1"/>
</dbReference>
<comment type="subcellular location">
    <subcellularLocation>
        <location evidence="1 6">Nucleus</location>
    </subcellularLocation>
</comment>
<evidence type="ECO:0000256" key="3">
    <source>
        <dbReference type="ARBA" id="ARBA00023125"/>
    </source>
</evidence>
<evidence type="ECO:0000313" key="9">
    <source>
        <dbReference type="Proteomes" id="UP000053105"/>
    </source>
</evidence>
<protein>
    <submittedName>
        <fullName evidence="8">Optomotor-blind protein</fullName>
    </submittedName>
</protein>
<dbReference type="InterPro" id="IPR008967">
    <property type="entry name" value="p53-like_TF_DNA-bd_sf"/>
</dbReference>
<gene>
    <name evidence="8" type="ORF">WN51_05122</name>
</gene>
<evidence type="ECO:0000256" key="6">
    <source>
        <dbReference type="PROSITE-ProRule" id="PRU00201"/>
    </source>
</evidence>
<keyword evidence="4" id="KW-0804">Transcription</keyword>
<dbReference type="InterPro" id="IPR018186">
    <property type="entry name" value="TF_T-box_CS"/>
</dbReference>
<feature type="domain" description="T-box" evidence="7">
    <location>
        <begin position="1"/>
        <end position="152"/>
    </location>
</feature>
<dbReference type="SMART" id="SM00425">
    <property type="entry name" value="TBOX"/>
    <property type="match status" value="1"/>
</dbReference>
<keyword evidence="3 6" id="KW-0238">DNA-binding</keyword>
<evidence type="ECO:0000256" key="1">
    <source>
        <dbReference type="ARBA" id="ARBA00004123"/>
    </source>
</evidence>
<evidence type="ECO:0000256" key="4">
    <source>
        <dbReference type="ARBA" id="ARBA00023163"/>
    </source>
</evidence>
<dbReference type="InterPro" id="IPR001699">
    <property type="entry name" value="TF_T-box"/>
</dbReference>
<dbReference type="PRINTS" id="PR00937">
    <property type="entry name" value="TBOX"/>
</dbReference>
<dbReference type="GO" id="GO:0045893">
    <property type="term" value="P:positive regulation of DNA-templated transcription"/>
    <property type="evidence" value="ECO:0007669"/>
    <property type="project" value="InterPro"/>
</dbReference>
<keyword evidence="5 6" id="KW-0539">Nucleus</keyword>
<dbReference type="Gene3D" id="2.60.40.820">
    <property type="entry name" value="Transcription factor, T-box"/>
    <property type="match status" value="1"/>
</dbReference>
<dbReference type="SUPFAM" id="SSF49417">
    <property type="entry name" value="p53-like transcription factors"/>
    <property type="match status" value="2"/>
</dbReference>
<accession>A0A0N0BCV9</accession>
<reference evidence="8 9" key="1">
    <citation type="submission" date="2015-07" db="EMBL/GenBank/DDBJ databases">
        <title>The genome of Melipona quadrifasciata.</title>
        <authorList>
            <person name="Pan H."/>
            <person name="Kapheim K."/>
        </authorList>
    </citation>
    <scope>NUCLEOTIDE SEQUENCE [LARGE SCALE GENOMIC DNA]</scope>
    <source>
        <strain evidence="8">0111107301</strain>
        <tissue evidence="8">Whole body</tissue>
    </source>
</reference>
<dbReference type="AlphaFoldDB" id="A0A0N0BCV9"/>
<evidence type="ECO:0000259" key="7">
    <source>
        <dbReference type="PROSITE" id="PS50252"/>
    </source>
</evidence>
<dbReference type="GO" id="GO:0001708">
    <property type="term" value="P:cell fate specification"/>
    <property type="evidence" value="ECO:0007669"/>
    <property type="project" value="TreeGrafter"/>
</dbReference>
<evidence type="ECO:0000256" key="5">
    <source>
        <dbReference type="ARBA" id="ARBA00023242"/>
    </source>
</evidence>
<dbReference type="GO" id="GO:0000981">
    <property type="term" value="F:DNA-binding transcription factor activity, RNA polymerase II-specific"/>
    <property type="evidence" value="ECO:0007669"/>
    <property type="project" value="TreeGrafter"/>
</dbReference>
<dbReference type="PANTHER" id="PTHR11267">
    <property type="entry name" value="T-BOX PROTEIN-RELATED"/>
    <property type="match status" value="1"/>
</dbReference>